<feature type="transmembrane region" description="Helical" evidence="9">
    <location>
        <begin position="306"/>
        <end position="325"/>
    </location>
</feature>
<comment type="caution">
    <text evidence="10">The sequence shown here is derived from an EMBL/GenBank/DDBJ whole genome shotgun (WGS) entry which is preliminary data.</text>
</comment>
<reference evidence="10" key="1">
    <citation type="journal article" date="2020" name="mSystems">
        <title>Genome- and Community-Level Interaction Insights into Carbon Utilization and Element Cycling Functions of Hydrothermarchaeota in Hydrothermal Sediment.</title>
        <authorList>
            <person name="Zhou Z."/>
            <person name="Liu Y."/>
            <person name="Xu W."/>
            <person name="Pan J."/>
            <person name="Luo Z.H."/>
            <person name="Li M."/>
        </authorList>
    </citation>
    <scope>NUCLEOTIDE SEQUENCE [LARGE SCALE GENOMIC DNA]</scope>
    <source>
        <strain evidence="10">SpSt-1074</strain>
    </source>
</reference>
<dbReference type="HAMAP" id="MF_01129">
    <property type="entry name" value="PPase_energized_pump"/>
    <property type="match status" value="1"/>
</dbReference>
<keyword evidence="9" id="KW-1003">Cell membrane</keyword>
<evidence type="ECO:0000313" key="10">
    <source>
        <dbReference type="EMBL" id="HHM44069.1"/>
    </source>
</evidence>
<feature type="transmembrane region" description="Helical" evidence="9">
    <location>
        <begin position="152"/>
        <end position="168"/>
    </location>
</feature>
<feature type="transmembrane region" description="Helical" evidence="9">
    <location>
        <begin position="125"/>
        <end position="146"/>
    </location>
</feature>
<dbReference type="PIRSF" id="PIRSF001265">
    <property type="entry name" value="H+-PPase"/>
    <property type="match status" value="1"/>
</dbReference>
<feature type="transmembrane region" description="Helical" evidence="9">
    <location>
        <begin position="392"/>
        <end position="415"/>
    </location>
</feature>
<evidence type="ECO:0000256" key="8">
    <source>
        <dbReference type="ARBA" id="ARBA00023136"/>
    </source>
</evidence>
<evidence type="ECO:0000256" key="6">
    <source>
        <dbReference type="ARBA" id="ARBA00022989"/>
    </source>
</evidence>
<gene>
    <name evidence="9" type="primary">hppA</name>
    <name evidence="10" type="ORF">ENM31_02055</name>
</gene>
<feature type="transmembrane region" description="Helical" evidence="9">
    <location>
        <begin position="651"/>
        <end position="670"/>
    </location>
</feature>
<sequence>MEPVIAAFPVAVSALAFITALVLSAWLRSRPAGDEKIRNISSAVREGSKAFLAKELNYIVSAGALIAFLLTLLVSPVASISFIVGATLSVAAAAVAVMTCVSAAPRAAAATVRTLGQTFITAFRGGATAGLFITAMALTAIAVLYLLFQDPLAIAGAGFGASLVALFIRAGGGIYTKAADLGADLVGKVEAGIPEDDPRNPATIADNVGDNVGDAAGMGADVYESYVVTLLASMLIGSLIGRAELVFFPLLVAGAGLIGSMAGVLSISPGLAEKPSTSLNTSFIVAAVATILLGSLIAFNVFGGGGVFNSVVLSLVLGAVLAPLIQRITDYYTSYSYSPTKKVAESTKIGHSANILEGVSLGLRSNLPFALSIVAAVLLSYYLGYTATGQHLFGVYCTALTTMAMLSLSGIVLSIDSFGPVSDNAGGLVEMAGMGEENRKLTDALDAIGNTTKATTKGFAIASAGLAAIAMLQAFQYEAEKVLGQGLYSLSNPAVLVGLLVGGLLPFYVSSRLISAVGATASKIVEEVRHQFRTVQGILEGVAKPDYGRVVSIATAGAVRELVVPAAIVVLTPIVVGVLLGPEAVAGVLMGGVVSGLYLAYHIPNSGAAWDNAKKYLEYTGRKKTPEHAVAVSGDLVGDPYKDTAGPSLNTVIKVLNTVAIVFVPIFIGLL</sequence>
<feature type="site" description="Determinant of potassium independence" evidence="9">
    <location>
        <position position="453"/>
    </location>
</feature>
<dbReference type="AlphaFoldDB" id="A0A7J3VSQ2"/>
<keyword evidence="3 9" id="KW-0812">Transmembrane</keyword>
<keyword evidence="9" id="KW-0375">Hydrogen ion transport</keyword>
<evidence type="ECO:0000256" key="5">
    <source>
        <dbReference type="ARBA" id="ARBA00022967"/>
    </source>
</evidence>
<feature type="transmembrane region" description="Helical" evidence="9">
    <location>
        <begin position="56"/>
        <end position="74"/>
    </location>
</feature>
<evidence type="ECO:0000256" key="3">
    <source>
        <dbReference type="ARBA" id="ARBA00022692"/>
    </source>
</evidence>
<comment type="function">
    <text evidence="9">Proton pump that utilizes the energy of pyrophosphate hydrolysis as the driving force for proton movement across the membrane. Generates a proton motive force.</text>
</comment>
<keyword evidence="2 9" id="KW-0813">Transport</keyword>
<comment type="subcellular location">
    <subcellularLocation>
        <location evidence="9">Cell membrane</location>
        <topology evidence="9">Multi-pass membrane protein</topology>
    </subcellularLocation>
    <subcellularLocation>
        <location evidence="1">Endomembrane system</location>
        <topology evidence="1">Multi-pass membrane protein</topology>
    </subcellularLocation>
</comment>
<feature type="transmembrane region" description="Helical" evidence="9">
    <location>
        <begin position="245"/>
        <end position="267"/>
    </location>
</feature>
<keyword evidence="6 9" id="KW-1133">Transmembrane helix</keyword>
<feature type="transmembrane region" description="Helical" evidence="9">
    <location>
        <begin position="458"/>
        <end position="475"/>
    </location>
</feature>
<protein>
    <recommendedName>
        <fullName evidence="9">K(+)-insensitive pyrophosphate-energized proton pump</fullName>
        <ecNumber evidence="9">7.1.3.1</ecNumber>
    </recommendedName>
    <alternativeName>
        <fullName evidence="9">Membrane-bound proton-translocating pyrophosphatase</fullName>
    </alternativeName>
    <alternativeName>
        <fullName evidence="9">Pyrophosphate-energized inorganic pyrophosphatase</fullName>
        <shortName evidence="9">H(+)-PPase</shortName>
    </alternativeName>
</protein>
<evidence type="ECO:0000256" key="4">
    <source>
        <dbReference type="ARBA" id="ARBA00022842"/>
    </source>
</evidence>
<proteinExistence type="inferred from homology"/>
<feature type="transmembrane region" description="Helical" evidence="9">
    <location>
        <begin position="487"/>
        <end position="509"/>
    </location>
</feature>
<feature type="transmembrane region" description="Helical" evidence="9">
    <location>
        <begin position="279"/>
        <end position="299"/>
    </location>
</feature>
<feature type="transmembrane region" description="Helical" evidence="9">
    <location>
        <begin position="367"/>
        <end position="385"/>
    </location>
</feature>
<dbReference type="GO" id="GO:0005886">
    <property type="term" value="C:plasma membrane"/>
    <property type="evidence" value="ECO:0007669"/>
    <property type="project" value="UniProtKB-SubCell"/>
</dbReference>
<feature type="transmembrane region" description="Helical" evidence="9">
    <location>
        <begin position="6"/>
        <end position="27"/>
    </location>
</feature>
<dbReference type="InterPro" id="IPR004131">
    <property type="entry name" value="PPase-energised_H-pump"/>
</dbReference>
<dbReference type="PANTHER" id="PTHR31998">
    <property type="entry name" value="K(+)-INSENSITIVE PYROPHOSPHATE-ENERGIZED PROTON PUMP"/>
    <property type="match status" value="1"/>
</dbReference>
<comment type="catalytic activity">
    <reaction evidence="9">
        <text>diphosphate + H2O + H(+)(in) = 2 phosphate + 2 H(+)(out)</text>
        <dbReference type="Rhea" id="RHEA:13973"/>
        <dbReference type="ChEBI" id="CHEBI:15377"/>
        <dbReference type="ChEBI" id="CHEBI:15378"/>
        <dbReference type="ChEBI" id="CHEBI:33019"/>
        <dbReference type="ChEBI" id="CHEBI:43474"/>
        <dbReference type="EC" id="7.1.3.1"/>
    </reaction>
</comment>
<evidence type="ECO:0000256" key="9">
    <source>
        <dbReference type="HAMAP-Rule" id="MF_01129"/>
    </source>
</evidence>
<evidence type="ECO:0000256" key="1">
    <source>
        <dbReference type="ARBA" id="ARBA00004127"/>
    </source>
</evidence>
<dbReference type="NCBIfam" id="NF001960">
    <property type="entry name" value="PRK00733.3-5"/>
    <property type="match status" value="1"/>
</dbReference>
<keyword evidence="5 9" id="KW-1278">Translocase</keyword>
<dbReference type="GO" id="GO:0000287">
    <property type="term" value="F:magnesium ion binding"/>
    <property type="evidence" value="ECO:0007669"/>
    <property type="project" value="UniProtKB-UniRule"/>
</dbReference>
<comment type="cofactor">
    <cofactor evidence="9">
        <name>Mg(2+)</name>
        <dbReference type="ChEBI" id="CHEBI:18420"/>
    </cofactor>
</comment>
<feature type="transmembrane region" description="Helical" evidence="9">
    <location>
        <begin position="585"/>
        <end position="603"/>
    </location>
</feature>
<feature type="transmembrane region" description="Helical" evidence="9">
    <location>
        <begin position="562"/>
        <end position="580"/>
    </location>
</feature>
<keyword evidence="7 9" id="KW-0406">Ion transport</keyword>
<organism evidence="10">
    <name type="scientific">Caldiarchaeum subterraneum</name>
    <dbReference type="NCBI Taxonomy" id="311458"/>
    <lineage>
        <taxon>Archaea</taxon>
        <taxon>Nitrososphaerota</taxon>
        <taxon>Candidatus Caldarchaeales</taxon>
        <taxon>Candidatus Caldarchaeaceae</taxon>
        <taxon>Candidatus Caldarchaeum</taxon>
    </lineage>
</organism>
<dbReference type="GO" id="GO:0009678">
    <property type="term" value="F:diphosphate hydrolysis-driven proton transmembrane transporter activity"/>
    <property type="evidence" value="ECO:0007669"/>
    <property type="project" value="UniProtKB-UniRule"/>
</dbReference>
<name>A0A7J3VSQ2_CALS0</name>
<keyword evidence="4 9" id="KW-0460">Magnesium</keyword>
<keyword evidence="10" id="KW-0378">Hydrolase</keyword>
<accession>A0A7J3VSQ2</accession>
<evidence type="ECO:0000256" key="7">
    <source>
        <dbReference type="ARBA" id="ARBA00023065"/>
    </source>
</evidence>
<feature type="transmembrane region" description="Helical" evidence="9">
    <location>
        <begin position="80"/>
        <end position="104"/>
    </location>
</feature>
<dbReference type="GO" id="GO:0012505">
    <property type="term" value="C:endomembrane system"/>
    <property type="evidence" value="ECO:0007669"/>
    <property type="project" value="UniProtKB-SubCell"/>
</dbReference>
<evidence type="ECO:0000256" key="2">
    <source>
        <dbReference type="ARBA" id="ARBA00022448"/>
    </source>
</evidence>
<dbReference type="GO" id="GO:0004427">
    <property type="term" value="F:inorganic diphosphate phosphatase activity"/>
    <property type="evidence" value="ECO:0007669"/>
    <property type="project" value="UniProtKB-UniRule"/>
</dbReference>
<dbReference type="EC" id="7.1.3.1" evidence="9"/>
<keyword evidence="8 9" id="KW-0472">Membrane</keyword>
<comment type="caution">
    <text evidence="9">Lacks conserved residue(s) required for the propagation of feature annotation.</text>
</comment>
<comment type="similarity">
    <text evidence="9">Belongs to the H(+)-translocating pyrophosphatase (TC 3.A.10) family. K(+)-insensitive subfamily.</text>
</comment>
<dbReference type="EMBL" id="DRXH01000069">
    <property type="protein sequence ID" value="HHM44069.1"/>
    <property type="molecule type" value="Genomic_DNA"/>
</dbReference>
<dbReference type="Pfam" id="PF03030">
    <property type="entry name" value="H_PPase"/>
    <property type="match status" value="1"/>
</dbReference>
<comment type="subunit">
    <text evidence="9">Homodimer.</text>
</comment>